<dbReference type="PANTHER" id="PTHR43344">
    <property type="entry name" value="PHOSPHOSERINE PHOSPHATASE"/>
    <property type="match status" value="1"/>
</dbReference>
<evidence type="ECO:0000256" key="13">
    <source>
        <dbReference type="PIRSR" id="PIRSR604469-1"/>
    </source>
</evidence>
<feature type="active site" description="Nucleophile" evidence="13">
    <location>
        <position position="8"/>
    </location>
</feature>
<proteinExistence type="inferred from homology"/>
<keyword evidence="8" id="KW-0460">Magnesium</keyword>
<evidence type="ECO:0000256" key="6">
    <source>
        <dbReference type="ARBA" id="ARBA00022723"/>
    </source>
</evidence>
<dbReference type="Proteomes" id="UP000886748">
    <property type="component" value="Unassembled WGS sequence"/>
</dbReference>
<dbReference type="SFLD" id="SFLDF00029">
    <property type="entry name" value="phosphoserine_phosphatase"/>
    <property type="match status" value="1"/>
</dbReference>
<dbReference type="InterPro" id="IPR023214">
    <property type="entry name" value="HAD_sf"/>
</dbReference>
<comment type="pathway">
    <text evidence="2">Amino-acid biosynthesis; L-serine biosynthesis; L-serine from 3-phospho-D-glycerate: step 3/3.</text>
</comment>
<evidence type="ECO:0000256" key="10">
    <source>
        <dbReference type="ARBA" id="ARBA00031693"/>
    </source>
</evidence>
<comment type="caution">
    <text evidence="14">The sequence shown here is derived from an EMBL/GenBank/DDBJ whole genome shotgun (WGS) entry which is preliminary data.</text>
</comment>
<dbReference type="SUPFAM" id="SSF56784">
    <property type="entry name" value="HAD-like"/>
    <property type="match status" value="1"/>
</dbReference>
<dbReference type="GO" id="GO:0005737">
    <property type="term" value="C:cytoplasm"/>
    <property type="evidence" value="ECO:0007669"/>
    <property type="project" value="TreeGrafter"/>
</dbReference>
<organism evidence="14 15">
    <name type="scientific">Candidatus Limenecus avicola</name>
    <dbReference type="NCBI Taxonomy" id="2840847"/>
    <lineage>
        <taxon>Bacteria</taxon>
        <taxon>Bacillati</taxon>
        <taxon>Bacillota</taxon>
        <taxon>Clostridia</taxon>
        <taxon>Eubacteriales</taxon>
        <taxon>Clostridiaceae</taxon>
        <taxon>Clostridiaceae incertae sedis</taxon>
        <taxon>Candidatus Limenecus</taxon>
    </lineage>
</organism>
<evidence type="ECO:0000313" key="14">
    <source>
        <dbReference type="EMBL" id="HIU92784.1"/>
    </source>
</evidence>
<feature type="active site" description="Proton donor" evidence="13">
    <location>
        <position position="10"/>
    </location>
</feature>
<evidence type="ECO:0000256" key="4">
    <source>
        <dbReference type="ARBA" id="ARBA00012640"/>
    </source>
</evidence>
<evidence type="ECO:0000256" key="12">
    <source>
        <dbReference type="ARBA" id="ARBA00048523"/>
    </source>
</evidence>
<evidence type="ECO:0000256" key="11">
    <source>
        <dbReference type="ARBA" id="ARBA00048138"/>
    </source>
</evidence>
<dbReference type="NCBIfam" id="TIGR00338">
    <property type="entry name" value="serB"/>
    <property type="match status" value="1"/>
</dbReference>
<dbReference type="PANTHER" id="PTHR43344:SF2">
    <property type="entry name" value="PHOSPHOSERINE PHOSPHATASE"/>
    <property type="match status" value="1"/>
</dbReference>
<comment type="catalytic activity">
    <reaction evidence="12">
        <text>O-phospho-D-serine + H2O = D-serine + phosphate</text>
        <dbReference type="Rhea" id="RHEA:24873"/>
        <dbReference type="ChEBI" id="CHEBI:15377"/>
        <dbReference type="ChEBI" id="CHEBI:35247"/>
        <dbReference type="ChEBI" id="CHEBI:43474"/>
        <dbReference type="ChEBI" id="CHEBI:58680"/>
        <dbReference type="EC" id="3.1.3.3"/>
    </reaction>
</comment>
<reference evidence="14" key="1">
    <citation type="submission" date="2020-10" db="EMBL/GenBank/DDBJ databases">
        <authorList>
            <person name="Gilroy R."/>
        </authorList>
    </citation>
    <scope>NUCLEOTIDE SEQUENCE</scope>
    <source>
        <strain evidence="14">CHK154-7741</strain>
    </source>
</reference>
<dbReference type="SFLD" id="SFLDG01136">
    <property type="entry name" value="C1.6:_Phosphoserine_Phosphatas"/>
    <property type="match status" value="1"/>
</dbReference>
<comment type="catalytic activity">
    <reaction evidence="11">
        <text>O-phospho-L-serine + H2O = L-serine + phosphate</text>
        <dbReference type="Rhea" id="RHEA:21208"/>
        <dbReference type="ChEBI" id="CHEBI:15377"/>
        <dbReference type="ChEBI" id="CHEBI:33384"/>
        <dbReference type="ChEBI" id="CHEBI:43474"/>
        <dbReference type="ChEBI" id="CHEBI:57524"/>
        <dbReference type="EC" id="3.1.3.3"/>
    </reaction>
</comment>
<evidence type="ECO:0000256" key="5">
    <source>
        <dbReference type="ARBA" id="ARBA00022605"/>
    </source>
</evidence>
<keyword evidence="7 14" id="KW-0378">Hydrolase</keyword>
<dbReference type="AlphaFoldDB" id="A0A9D1SRS5"/>
<accession>A0A9D1SRS5</accession>
<evidence type="ECO:0000256" key="2">
    <source>
        <dbReference type="ARBA" id="ARBA00005135"/>
    </source>
</evidence>
<reference evidence="14" key="2">
    <citation type="journal article" date="2021" name="PeerJ">
        <title>Extensive microbial diversity within the chicken gut microbiome revealed by metagenomics and culture.</title>
        <authorList>
            <person name="Gilroy R."/>
            <person name="Ravi A."/>
            <person name="Getino M."/>
            <person name="Pursley I."/>
            <person name="Horton D.L."/>
            <person name="Alikhan N.F."/>
            <person name="Baker D."/>
            <person name="Gharbi K."/>
            <person name="Hall N."/>
            <person name="Watson M."/>
            <person name="Adriaenssens E.M."/>
            <person name="Foster-Nyarko E."/>
            <person name="Jarju S."/>
            <person name="Secka A."/>
            <person name="Antonio M."/>
            <person name="Oren A."/>
            <person name="Chaudhuri R.R."/>
            <person name="La Ragione R."/>
            <person name="Hildebrand F."/>
            <person name="Pallen M.J."/>
        </authorList>
    </citation>
    <scope>NUCLEOTIDE SEQUENCE</scope>
    <source>
        <strain evidence="14">CHK154-7741</strain>
    </source>
</reference>
<sequence length="207" mass="22812">MNKLAVFDFDSTLMDGETIEIIASEIGLQEQVAQITKRAMEGELDFFDSLTYRVSLLKGISEKRVNEICHSLPYMPGAKETITALKNKGYIVVCFSGGFKNATEYAKNILGYDADFSNILHTKDGILTGQVGGEMMFSDSKGQMLKKLQSILKVTPENTIAVGDGANDLSMFKYAKTRVAFCAKQCLAQEATLVIKDKDLTQLLNII</sequence>
<dbReference type="SFLD" id="SFLDS00003">
    <property type="entry name" value="Haloacid_Dehalogenase"/>
    <property type="match status" value="1"/>
</dbReference>
<evidence type="ECO:0000256" key="1">
    <source>
        <dbReference type="ARBA" id="ARBA00001946"/>
    </source>
</evidence>
<dbReference type="InterPro" id="IPR050582">
    <property type="entry name" value="HAD-like_SerB"/>
</dbReference>
<comment type="similarity">
    <text evidence="3">Belongs to the HAD-like hydrolase superfamily. SerB family.</text>
</comment>
<dbReference type="NCBIfam" id="TIGR01488">
    <property type="entry name" value="HAD-SF-IB"/>
    <property type="match status" value="1"/>
</dbReference>
<keyword evidence="9" id="KW-0718">Serine biosynthesis</keyword>
<keyword evidence="5" id="KW-0028">Amino-acid biosynthesis</keyword>
<dbReference type="GO" id="GO:0036424">
    <property type="term" value="F:L-phosphoserine phosphatase activity"/>
    <property type="evidence" value="ECO:0007669"/>
    <property type="project" value="InterPro"/>
</dbReference>
<dbReference type="SFLD" id="SFLDG01137">
    <property type="entry name" value="C1.6.1:_Phosphoserine_Phosphat"/>
    <property type="match status" value="1"/>
</dbReference>
<dbReference type="EC" id="3.1.3.3" evidence="4"/>
<dbReference type="GO" id="GO:0006564">
    <property type="term" value="P:L-serine biosynthetic process"/>
    <property type="evidence" value="ECO:0007669"/>
    <property type="project" value="UniProtKB-KW"/>
</dbReference>
<protein>
    <recommendedName>
        <fullName evidence="4">phosphoserine phosphatase</fullName>
        <ecNumber evidence="4">3.1.3.3</ecNumber>
    </recommendedName>
    <alternativeName>
        <fullName evidence="10">O-phosphoserine phosphohydrolase</fullName>
    </alternativeName>
</protein>
<evidence type="ECO:0000256" key="8">
    <source>
        <dbReference type="ARBA" id="ARBA00022842"/>
    </source>
</evidence>
<dbReference type="InterPro" id="IPR004469">
    <property type="entry name" value="PSP"/>
</dbReference>
<comment type="cofactor">
    <cofactor evidence="1">
        <name>Mg(2+)</name>
        <dbReference type="ChEBI" id="CHEBI:18420"/>
    </cofactor>
</comment>
<dbReference type="CDD" id="cd07500">
    <property type="entry name" value="HAD_PSP"/>
    <property type="match status" value="1"/>
</dbReference>
<evidence type="ECO:0000256" key="7">
    <source>
        <dbReference type="ARBA" id="ARBA00022801"/>
    </source>
</evidence>
<dbReference type="EMBL" id="DVOD01000050">
    <property type="protein sequence ID" value="HIU92784.1"/>
    <property type="molecule type" value="Genomic_DNA"/>
</dbReference>
<evidence type="ECO:0000256" key="3">
    <source>
        <dbReference type="ARBA" id="ARBA00009184"/>
    </source>
</evidence>
<evidence type="ECO:0000256" key="9">
    <source>
        <dbReference type="ARBA" id="ARBA00023299"/>
    </source>
</evidence>
<name>A0A9D1SRS5_9CLOT</name>
<dbReference type="Pfam" id="PF00702">
    <property type="entry name" value="Hydrolase"/>
    <property type="match status" value="1"/>
</dbReference>
<keyword evidence="6" id="KW-0479">Metal-binding</keyword>
<dbReference type="GO" id="GO:0000287">
    <property type="term" value="F:magnesium ion binding"/>
    <property type="evidence" value="ECO:0007669"/>
    <property type="project" value="TreeGrafter"/>
</dbReference>
<dbReference type="Gene3D" id="3.40.50.1000">
    <property type="entry name" value="HAD superfamily/HAD-like"/>
    <property type="match status" value="1"/>
</dbReference>
<evidence type="ECO:0000313" key="15">
    <source>
        <dbReference type="Proteomes" id="UP000886748"/>
    </source>
</evidence>
<gene>
    <name evidence="14" type="primary">serB</name>
    <name evidence="14" type="ORF">IAD26_06600</name>
</gene>
<dbReference type="InterPro" id="IPR036412">
    <property type="entry name" value="HAD-like_sf"/>
</dbReference>